<dbReference type="AlphaFoldDB" id="A0AAF0XCG0"/>
<accession>A0AAF0XCG0</accession>
<proteinExistence type="predicted"/>
<organism evidence="1 2">
    <name type="scientific">Daucus carota subsp. sativus</name>
    <name type="common">Carrot</name>
    <dbReference type="NCBI Taxonomy" id="79200"/>
    <lineage>
        <taxon>Eukaryota</taxon>
        <taxon>Viridiplantae</taxon>
        <taxon>Streptophyta</taxon>
        <taxon>Embryophyta</taxon>
        <taxon>Tracheophyta</taxon>
        <taxon>Spermatophyta</taxon>
        <taxon>Magnoliopsida</taxon>
        <taxon>eudicotyledons</taxon>
        <taxon>Gunneridae</taxon>
        <taxon>Pentapetalae</taxon>
        <taxon>asterids</taxon>
        <taxon>campanulids</taxon>
        <taxon>Apiales</taxon>
        <taxon>Apiaceae</taxon>
        <taxon>Apioideae</taxon>
        <taxon>Scandiceae</taxon>
        <taxon>Daucinae</taxon>
        <taxon>Daucus</taxon>
        <taxon>Daucus sect. Daucus</taxon>
    </lineage>
</organism>
<dbReference type="GO" id="GO:0010089">
    <property type="term" value="P:xylem development"/>
    <property type="evidence" value="ECO:0007669"/>
    <property type="project" value="InterPro"/>
</dbReference>
<reference evidence="1" key="2">
    <citation type="submission" date="2022-03" db="EMBL/GenBank/DDBJ databases">
        <title>Draft title - Genomic analysis of global carrot germplasm unveils the trajectory of domestication and the origin of high carotenoid orange carrot.</title>
        <authorList>
            <person name="Iorizzo M."/>
            <person name="Ellison S."/>
            <person name="Senalik D."/>
            <person name="Macko-Podgorni A."/>
            <person name="Grzebelus D."/>
            <person name="Bostan H."/>
            <person name="Rolling W."/>
            <person name="Curaba J."/>
            <person name="Simon P."/>
        </authorList>
    </citation>
    <scope>NUCLEOTIDE SEQUENCE</scope>
    <source>
        <tissue evidence="1">Leaf</tissue>
    </source>
</reference>
<gene>
    <name evidence="1" type="ORF">DCAR_0625146</name>
</gene>
<name>A0AAF0XCG0_DAUCS</name>
<dbReference type="PANTHER" id="PTHR33974">
    <property type="entry name" value="VASCULAR-RELATED UNKNOWN PROTEIN 1-RELATED"/>
    <property type="match status" value="1"/>
</dbReference>
<dbReference type="Proteomes" id="UP000077755">
    <property type="component" value="Chromosome 6"/>
</dbReference>
<evidence type="ECO:0000313" key="2">
    <source>
        <dbReference type="Proteomes" id="UP000077755"/>
    </source>
</evidence>
<dbReference type="InterPro" id="IPR039280">
    <property type="entry name" value="VUP"/>
</dbReference>
<reference evidence="1" key="1">
    <citation type="journal article" date="2016" name="Nat. Genet.">
        <title>A high-quality carrot genome assembly provides new insights into carotenoid accumulation and asterid genome evolution.</title>
        <authorList>
            <person name="Iorizzo M."/>
            <person name="Ellison S."/>
            <person name="Senalik D."/>
            <person name="Zeng P."/>
            <person name="Satapoomin P."/>
            <person name="Huang J."/>
            <person name="Bowman M."/>
            <person name="Iovene M."/>
            <person name="Sanseverino W."/>
            <person name="Cavagnaro P."/>
            <person name="Yildiz M."/>
            <person name="Macko-Podgorni A."/>
            <person name="Moranska E."/>
            <person name="Grzebelus E."/>
            <person name="Grzebelus D."/>
            <person name="Ashrafi H."/>
            <person name="Zheng Z."/>
            <person name="Cheng S."/>
            <person name="Spooner D."/>
            <person name="Van Deynze A."/>
            <person name="Simon P."/>
        </authorList>
    </citation>
    <scope>NUCLEOTIDE SEQUENCE</scope>
    <source>
        <tissue evidence="1">Leaf</tissue>
    </source>
</reference>
<keyword evidence="2" id="KW-1185">Reference proteome</keyword>
<dbReference type="EMBL" id="CP093348">
    <property type="protein sequence ID" value="WOH05726.1"/>
    <property type="molecule type" value="Genomic_DNA"/>
</dbReference>
<protein>
    <submittedName>
        <fullName evidence="1">Uncharacterized protein</fullName>
    </submittedName>
</protein>
<sequence length="137" mass="15525">MNTSFASQDPEESGWTSYFDDFFSNQKQEHDSSYSNNKTILVPDAASFVNDDEKFYKTGQLLPSASNMPKFSKKLDVKKPSTKKELLYDDSLDDTASSPVNSIVQEADTIPQLPRDQGSEKRALESLLKERKMMVRT</sequence>
<dbReference type="PANTHER" id="PTHR33974:SF2">
    <property type="entry name" value="VASCULAR-RELATED UNKNOWN PROTEIN 1"/>
    <property type="match status" value="1"/>
</dbReference>
<evidence type="ECO:0000313" key="1">
    <source>
        <dbReference type="EMBL" id="WOH05726.1"/>
    </source>
</evidence>